<organism evidence="3 4">
    <name type="scientific">Desulfocurvibacter africanus PCS</name>
    <dbReference type="NCBI Taxonomy" id="1262666"/>
    <lineage>
        <taxon>Bacteria</taxon>
        <taxon>Pseudomonadati</taxon>
        <taxon>Thermodesulfobacteriota</taxon>
        <taxon>Desulfovibrionia</taxon>
        <taxon>Desulfovibrionales</taxon>
        <taxon>Desulfovibrionaceae</taxon>
        <taxon>Desulfocurvibacter</taxon>
    </lineage>
</organism>
<evidence type="ECO:0000313" key="3">
    <source>
        <dbReference type="EMBL" id="EMG37753.1"/>
    </source>
</evidence>
<dbReference type="Gene3D" id="3.40.50.12780">
    <property type="entry name" value="N-terminal domain of ligase-like"/>
    <property type="match status" value="1"/>
</dbReference>
<dbReference type="EMBL" id="AOSV01000013">
    <property type="protein sequence ID" value="EMG37753.1"/>
    <property type="molecule type" value="Genomic_DNA"/>
</dbReference>
<evidence type="ECO:0000313" key="4">
    <source>
        <dbReference type="Proteomes" id="UP000011922"/>
    </source>
</evidence>
<accession>M5Q2W4</accession>
<evidence type="ECO:0000259" key="2">
    <source>
        <dbReference type="Pfam" id="PF13193"/>
    </source>
</evidence>
<gene>
    <name evidence="3" type="ORF">PCS_01403</name>
</gene>
<dbReference type="Pfam" id="PF00501">
    <property type="entry name" value="AMP-binding"/>
    <property type="match status" value="1"/>
</dbReference>
<proteinExistence type="predicted"/>
<comment type="caution">
    <text evidence="3">The sequence shown here is derived from an EMBL/GenBank/DDBJ whole genome shotgun (WGS) entry which is preliminary data.</text>
</comment>
<dbReference type="SUPFAM" id="SSF56801">
    <property type="entry name" value="Acetyl-CoA synthetase-like"/>
    <property type="match status" value="1"/>
</dbReference>
<dbReference type="PANTHER" id="PTHR43767:SF1">
    <property type="entry name" value="NONRIBOSOMAL PEPTIDE SYNTHASE PES1 (EUROFUNG)-RELATED"/>
    <property type="match status" value="1"/>
</dbReference>
<dbReference type="InterPro" id="IPR042099">
    <property type="entry name" value="ANL_N_sf"/>
</dbReference>
<dbReference type="RefSeq" id="WP_005985500.1">
    <property type="nucleotide sequence ID" value="NZ_AOSV01000013.1"/>
</dbReference>
<dbReference type="InterPro" id="IPR045851">
    <property type="entry name" value="AMP-bd_C_sf"/>
</dbReference>
<protein>
    <submittedName>
        <fullName evidence="3">Acyl-CoA synthetase (AMP-forming)/AMP-acid ligase II</fullName>
    </submittedName>
</protein>
<feature type="domain" description="AMP-dependent synthetase/ligase" evidence="1">
    <location>
        <begin position="32"/>
        <end position="343"/>
    </location>
</feature>
<dbReference type="AlphaFoldDB" id="M5Q2W4"/>
<dbReference type="Gene3D" id="3.30.300.30">
    <property type="match status" value="1"/>
</dbReference>
<evidence type="ECO:0000259" key="1">
    <source>
        <dbReference type="Pfam" id="PF00501"/>
    </source>
</evidence>
<dbReference type="GO" id="GO:0016878">
    <property type="term" value="F:acid-thiol ligase activity"/>
    <property type="evidence" value="ECO:0007669"/>
    <property type="project" value="UniProtKB-ARBA"/>
</dbReference>
<reference evidence="3 4" key="1">
    <citation type="journal article" date="2013" name="Genome Announc.">
        <title>Draft Genome Sequence for Desulfovibrio africanus Strain PCS.</title>
        <authorList>
            <person name="Brown S.D."/>
            <person name="Utturkar S.M."/>
            <person name="Arkin A.P."/>
            <person name="Deutschbauer A.M."/>
            <person name="Elias D.A."/>
            <person name="Hazen T.C."/>
            <person name="Chakraborty R."/>
        </authorList>
    </citation>
    <scope>NUCLEOTIDE SEQUENCE [LARGE SCALE GENOMIC DNA]</scope>
    <source>
        <strain evidence="3 4">PCS</strain>
    </source>
</reference>
<name>M5Q2W4_DESAF</name>
<feature type="domain" description="AMP-binding enzyme C-terminal" evidence="2">
    <location>
        <begin position="393"/>
        <end position="464"/>
    </location>
</feature>
<keyword evidence="3" id="KW-0436">Ligase</keyword>
<dbReference type="OrthoDB" id="9799237at2"/>
<sequence length="476" mass="50999">MDWNIAKHIIDRLAPTAALIDARRGNAIETGLAEAVASAAGAMRAAGLAPGQRLAIGCDQTLWTVLAYLGAQYAGLTAVPVERDKLSVALGDLGAEGVWVPDSAWLEGLPTPRVASLVGPDSLVGAPIQAEPRGPDDLAALMATSGTTGRAVRFIMVTHRNLLTNTRDIAASQHLQPGDRAMLILPMSYCFGVSVLLSHLWAGGDCVLDSRFTYPDTVLAAMDEYRCTSFAGVPSVYRILDTRSALARMELPHLRRFLQAGGPLDAPTIERIRAAKPGVAFYVMYGATEATARITTLDPALYENKKGSVGRAIGQLDLRINEPDKHGVGEVMVRGDSITPGYWCCERQETVLMEDGWLRTGDLGLLDEDGCLWIKGRSKDIVKVKGLRVSLQEVDAIVNNVPGVLSAAACGVPHTLAGEALAVFAVVREHTEEMRGEIRKALPLQWVVDRICFVPELPLTPSGKVVRGRLAELGGT</sequence>
<dbReference type="InterPro" id="IPR050237">
    <property type="entry name" value="ATP-dep_AMP-bd_enzyme"/>
</dbReference>
<dbReference type="InterPro" id="IPR025110">
    <property type="entry name" value="AMP-bd_C"/>
</dbReference>
<dbReference type="PATRIC" id="fig|1262666.3.peg.1420"/>
<dbReference type="PANTHER" id="PTHR43767">
    <property type="entry name" value="LONG-CHAIN-FATTY-ACID--COA LIGASE"/>
    <property type="match status" value="1"/>
</dbReference>
<dbReference type="Pfam" id="PF13193">
    <property type="entry name" value="AMP-binding_C"/>
    <property type="match status" value="1"/>
</dbReference>
<dbReference type="Proteomes" id="UP000011922">
    <property type="component" value="Unassembled WGS sequence"/>
</dbReference>
<dbReference type="InterPro" id="IPR000873">
    <property type="entry name" value="AMP-dep_synth/lig_dom"/>
</dbReference>